<keyword evidence="13 14" id="KW-0464">Manganese</keyword>
<dbReference type="Gene3D" id="3.30.420.10">
    <property type="entry name" value="Ribonuclease H-like superfamily/Ribonuclease H"/>
    <property type="match status" value="1"/>
</dbReference>
<dbReference type="HAMAP" id="MF_00052_B">
    <property type="entry name" value="RNase_HII_B"/>
    <property type="match status" value="1"/>
</dbReference>
<reference evidence="19" key="1">
    <citation type="journal article" date="2019" name="Int. J. Syst. Evol. Microbiol.">
        <title>The Global Catalogue of Microorganisms (GCM) 10K type strain sequencing project: providing services to taxonomists for standard genome sequencing and annotation.</title>
        <authorList>
            <consortium name="The Broad Institute Genomics Platform"/>
            <consortium name="The Broad Institute Genome Sequencing Center for Infectious Disease"/>
            <person name="Wu L."/>
            <person name="Ma J."/>
        </authorList>
    </citation>
    <scope>NUCLEOTIDE SEQUENCE [LARGE SCALE GENOMIC DNA]</scope>
    <source>
        <strain evidence="19">CGMCC 1.7693</strain>
    </source>
</reference>
<accession>A0ABQ2NWJ3</accession>
<evidence type="ECO:0000256" key="2">
    <source>
        <dbReference type="ARBA" id="ARBA00001946"/>
    </source>
</evidence>
<keyword evidence="9 14" id="KW-0540">Nuclease</keyword>
<feature type="domain" description="RNase H type-2" evidence="17">
    <location>
        <begin position="85"/>
        <end position="270"/>
    </location>
</feature>
<comment type="function">
    <text evidence="3 14 16">Endonuclease that specifically degrades the RNA of RNA-DNA hybrids.</text>
</comment>
<dbReference type="PANTHER" id="PTHR10954:SF18">
    <property type="entry name" value="RIBONUCLEASE HII"/>
    <property type="match status" value="1"/>
</dbReference>
<keyword evidence="11 14" id="KW-0255">Endonuclease</keyword>
<dbReference type="InterPro" id="IPR036397">
    <property type="entry name" value="RNaseH_sf"/>
</dbReference>
<evidence type="ECO:0000256" key="11">
    <source>
        <dbReference type="ARBA" id="ARBA00022759"/>
    </source>
</evidence>
<evidence type="ECO:0000256" key="10">
    <source>
        <dbReference type="ARBA" id="ARBA00022723"/>
    </source>
</evidence>
<dbReference type="PROSITE" id="PS51975">
    <property type="entry name" value="RNASE_H_2"/>
    <property type="match status" value="1"/>
</dbReference>
<dbReference type="SUPFAM" id="SSF53098">
    <property type="entry name" value="Ribonuclease H-like"/>
    <property type="match status" value="1"/>
</dbReference>
<feature type="binding site" evidence="14 15">
    <location>
        <position position="92"/>
    </location>
    <ligand>
        <name>a divalent metal cation</name>
        <dbReference type="ChEBI" id="CHEBI:60240"/>
    </ligand>
</feature>
<dbReference type="NCBIfam" id="NF000595">
    <property type="entry name" value="PRK00015.1-3"/>
    <property type="match status" value="1"/>
</dbReference>
<dbReference type="PANTHER" id="PTHR10954">
    <property type="entry name" value="RIBONUCLEASE H2 SUBUNIT A"/>
    <property type="match status" value="1"/>
</dbReference>
<keyword evidence="8 14" id="KW-0963">Cytoplasm</keyword>
<keyword evidence="19" id="KW-1185">Reference proteome</keyword>
<sequence>MSDKMTIIKESRVAMKKQSIAEIKILLNEGNLTTEEWDILVQDDRKGVQTLIKSYQRKKERETLLINQFEEMQQYENKAFQNGAGRVAGVDEVGRGPLAGPVVAAAVILPKDFRLIGLNDSKKLKENVREEYSAYIKEHAISYHISFINNQVIDQINIYEATKKAMYEALAGLTAYPDHVLIDAVHLPNLNCSQEAIIKGDASSISIAAASVLAKVARDQFMKELHEEFPGYGFNKNMGYGTKIHLDGLAKFGVTPYHRRSFAPIKTFGK</sequence>
<keyword evidence="12 14" id="KW-0378">Hydrolase</keyword>
<comment type="catalytic activity">
    <reaction evidence="1 14 15 16">
        <text>Endonucleolytic cleavage to 5'-phosphomonoester.</text>
        <dbReference type="EC" id="3.1.26.4"/>
    </reaction>
</comment>
<name>A0ABQ2NWJ3_9BACI</name>
<comment type="cofactor">
    <cofactor evidence="2">
        <name>Mg(2+)</name>
        <dbReference type="ChEBI" id="CHEBI:18420"/>
    </cofactor>
</comment>
<evidence type="ECO:0000313" key="19">
    <source>
        <dbReference type="Proteomes" id="UP000641206"/>
    </source>
</evidence>
<evidence type="ECO:0000256" key="14">
    <source>
        <dbReference type="HAMAP-Rule" id="MF_00052"/>
    </source>
</evidence>
<evidence type="ECO:0000256" key="5">
    <source>
        <dbReference type="ARBA" id="ARBA00007383"/>
    </source>
</evidence>
<evidence type="ECO:0000256" key="15">
    <source>
        <dbReference type="PROSITE-ProRule" id="PRU01319"/>
    </source>
</evidence>
<protein>
    <recommendedName>
        <fullName evidence="7 14">Ribonuclease HII</fullName>
        <shortName evidence="14">RNase HII</shortName>
        <ecNumber evidence="6 14">3.1.26.4</ecNumber>
    </recommendedName>
</protein>
<evidence type="ECO:0000256" key="8">
    <source>
        <dbReference type="ARBA" id="ARBA00022490"/>
    </source>
</evidence>
<comment type="similarity">
    <text evidence="5 14 16">Belongs to the RNase HII family.</text>
</comment>
<evidence type="ECO:0000256" key="4">
    <source>
        <dbReference type="ARBA" id="ARBA00004496"/>
    </source>
</evidence>
<keyword evidence="10 14" id="KW-0479">Metal-binding</keyword>
<dbReference type="InterPro" id="IPR022898">
    <property type="entry name" value="RNase_HII"/>
</dbReference>
<evidence type="ECO:0000256" key="13">
    <source>
        <dbReference type="ARBA" id="ARBA00023211"/>
    </source>
</evidence>
<dbReference type="EC" id="3.1.26.4" evidence="6 14"/>
<evidence type="ECO:0000256" key="16">
    <source>
        <dbReference type="RuleBase" id="RU003515"/>
    </source>
</evidence>
<evidence type="ECO:0000313" key="18">
    <source>
        <dbReference type="EMBL" id="GGP12331.1"/>
    </source>
</evidence>
<dbReference type="NCBIfam" id="NF000594">
    <property type="entry name" value="PRK00015.1-1"/>
    <property type="match status" value="1"/>
</dbReference>
<dbReference type="CDD" id="cd07182">
    <property type="entry name" value="RNase_HII_bacteria_HII_like"/>
    <property type="match status" value="1"/>
</dbReference>
<dbReference type="InterPro" id="IPR024567">
    <property type="entry name" value="RNase_HII/HIII_dom"/>
</dbReference>
<evidence type="ECO:0000256" key="6">
    <source>
        <dbReference type="ARBA" id="ARBA00012180"/>
    </source>
</evidence>
<evidence type="ECO:0000256" key="1">
    <source>
        <dbReference type="ARBA" id="ARBA00000077"/>
    </source>
</evidence>
<dbReference type="Pfam" id="PF01351">
    <property type="entry name" value="RNase_HII"/>
    <property type="match status" value="1"/>
</dbReference>
<evidence type="ECO:0000256" key="7">
    <source>
        <dbReference type="ARBA" id="ARBA00019179"/>
    </source>
</evidence>
<feature type="binding site" evidence="14 15">
    <location>
        <position position="183"/>
    </location>
    <ligand>
        <name>a divalent metal cation</name>
        <dbReference type="ChEBI" id="CHEBI:60240"/>
    </ligand>
</feature>
<comment type="caution">
    <text evidence="18">The sequence shown here is derived from an EMBL/GenBank/DDBJ whole genome shotgun (WGS) entry which is preliminary data.</text>
</comment>
<dbReference type="InterPro" id="IPR012337">
    <property type="entry name" value="RNaseH-like_sf"/>
</dbReference>
<comment type="subcellular location">
    <subcellularLocation>
        <location evidence="4 14">Cytoplasm</location>
    </subcellularLocation>
</comment>
<evidence type="ECO:0000256" key="12">
    <source>
        <dbReference type="ARBA" id="ARBA00022801"/>
    </source>
</evidence>
<evidence type="ECO:0000256" key="3">
    <source>
        <dbReference type="ARBA" id="ARBA00004065"/>
    </source>
</evidence>
<organism evidence="18 19">
    <name type="scientific">Oceanobacillus neutriphilus</name>
    <dbReference type="NCBI Taxonomy" id="531815"/>
    <lineage>
        <taxon>Bacteria</taxon>
        <taxon>Bacillati</taxon>
        <taxon>Bacillota</taxon>
        <taxon>Bacilli</taxon>
        <taxon>Bacillales</taxon>
        <taxon>Bacillaceae</taxon>
        <taxon>Oceanobacillus</taxon>
    </lineage>
</organism>
<proteinExistence type="inferred from homology"/>
<gene>
    <name evidence="14 18" type="primary">rnhB</name>
    <name evidence="18" type="ORF">GCM10011346_27870</name>
</gene>
<dbReference type="InterPro" id="IPR001352">
    <property type="entry name" value="RNase_HII/HIII"/>
</dbReference>
<comment type="cofactor">
    <cofactor evidence="14 15">
        <name>Mn(2+)</name>
        <dbReference type="ChEBI" id="CHEBI:29035"/>
    </cofactor>
    <cofactor evidence="14 15">
        <name>Mg(2+)</name>
        <dbReference type="ChEBI" id="CHEBI:18420"/>
    </cofactor>
    <text evidence="14 15">Manganese or magnesium. Binds 1 divalent metal ion per monomer in the absence of substrate. May bind a second metal ion after substrate binding.</text>
</comment>
<dbReference type="EMBL" id="BMLW01000008">
    <property type="protein sequence ID" value="GGP12331.1"/>
    <property type="molecule type" value="Genomic_DNA"/>
</dbReference>
<evidence type="ECO:0000256" key="9">
    <source>
        <dbReference type="ARBA" id="ARBA00022722"/>
    </source>
</evidence>
<evidence type="ECO:0000259" key="17">
    <source>
        <dbReference type="PROSITE" id="PS51975"/>
    </source>
</evidence>
<feature type="binding site" evidence="14 15">
    <location>
        <position position="91"/>
    </location>
    <ligand>
        <name>a divalent metal cation</name>
        <dbReference type="ChEBI" id="CHEBI:60240"/>
    </ligand>
</feature>
<dbReference type="Proteomes" id="UP000641206">
    <property type="component" value="Unassembled WGS sequence"/>
</dbReference>